<dbReference type="AlphaFoldDB" id="A0A1B7WGI4"/>
<dbReference type="NCBIfam" id="NF033539">
    <property type="entry name" value="transpos_IS1380"/>
    <property type="match status" value="1"/>
</dbReference>
<organism evidence="2 3">
    <name type="scientific">Aphanizomenon flos-aquae WA102</name>
    <dbReference type="NCBI Taxonomy" id="1710896"/>
    <lineage>
        <taxon>Bacteria</taxon>
        <taxon>Bacillati</taxon>
        <taxon>Cyanobacteriota</taxon>
        <taxon>Cyanophyceae</taxon>
        <taxon>Nostocales</taxon>
        <taxon>Aphanizomenonaceae</taxon>
        <taxon>Aphanizomenon</taxon>
    </lineage>
</organism>
<comment type="caution">
    <text evidence="2">The sequence shown here is derived from an EMBL/GenBank/DDBJ whole genome shotgun (WGS) entry which is preliminary data.</text>
</comment>
<evidence type="ECO:0000313" key="2">
    <source>
        <dbReference type="EMBL" id="OBQ36090.1"/>
    </source>
</evidence>
<dbReference type="Pfam" id="PF13701">
    <property type="entry name" value="DDE_Tnp_1_4"/>
    <property type="match status" value="1"/>
</dbReference>
<proteinExistence type="predicted"/>
<evidence type="ECO:0000313" key="3">
    <source>
        <dbReference type="Proteomes" id="UP000092093"/>
    </source>
</evidence>
<evidence type="ECO:0000259" key="1">
    <source>
        <dbReference type="Pfam" id="PF13701"/>
    </source>
</evidence>
<name>A0A1B7WGI4_APHFL</name>
<dbReference type="InterPro" id="IPR025668">
    <property type="entry name" value="Tnp_DDE_dom"/>
</dbReference>
<dbReference type="InterPro" id="IPR047960">
    <property type="entry name" value="Transpos_IS1380"/>
</dbReference>
<gene>
    <name evidence="2" type="ORF">AN484_25895</name>
</gene>
<dbReference type="EMBL" id="LJOW01000335">
    <property type="protein sequence ID" value="OBQ36090.1"/>
    <property type="molecule type" value="Genomic_DNA"/>
</dbReference>
<dbReference type="SUPFAM" id="SSF53098">
    <property type="entry name" value="Ribonuclease H-like"/>
    <property type="match status" value="1"/>
</dbReference>
<dbReference type="Proteomes" id="UP000092093">
    <property type="component" value="Unassembled WGS sequence"/>
</dbReference>
<sequence>MEFDLCFTDKEITAWGGMGIMKRMLDHLGFEPVLAAAGLPQPRSNRGYRPEQLITQFMLSVWCGANRFEHGEIVRHDPVLKRLFSFKRMANFKAVMRLFNKFTQATNESVMDELYRWLFGQLSINGVTLDLDSTVMTRYGAQEGAARGYNPAKRGRASHHPLMAFVADTRMIANCWLRPGNSSSANNVQAFLANTRHRLGDKQVSLLRADSGFSDSVFIDYLDEQQLHHIIALRQNQPLQRALVNAEGWWVLQDGHGKPVEGIELTRFTYQASTWRQPRWVVGIRQHIDQRAAPKGKTLNLFANDPVIGKWRFSALVTDLDLPAEAIWRLYRGRADCENRIKELKYDFAADSFNMNNFWATEAALNTVMLSYNLMSLLRQVLLKTSAVKHSSNSVQHTLQTLRYKLFAKAAYITTESRRPILNMALAMQQRTWMQGLWNASKTIDLPATFTPIYPPP</sequence>
<protein>
    <recommendedName>
        <fullName evidence="1">Transposase DDE domain-containing protein</fullName>
    </recommendedName>
</protein>
<reference evidence="2 3" key="1">
    <citation type="submission" date="2015-09" db="EMBL/GenBank/DDBJ databases">
        <title>Aphanizomenon flos-aquae WA102.</title>
        <authorList>
            <person name="Driscoll C."/>
        </authorList>
    </citation>
    <scope>NUCLEOTIDE SEQUENCE [LARGE SCALE GENOMIC DNA]</scope>
    <source>
        <strain evidence="2">WA102</strain>
    </source>
</reference>
<feature type="domain" description="Transposase DDE" evidence="1">
    <location>
        <begin position="7"/>
        <end position="433"/>
    </location>
</feature>
<dbReference type="InterPro" id="IPR012337">
    <property type="entry name" value="RNaseH-like_sf"/>
</dbReference>
<accession>A0A1B7WGI4</accession>